<gene>
    <name evidence="8" type="ORF">KGF86_02765</name>
</gene>
<dbReference type="InterPro" id="IPR020846">
    <property type="entry name" value="MFS_dom"/>
</dbReference>
<dbReference type="InterPro" id="IPR052714">
    <property type="entry name" value="MFS_Exporter"/>
</dbReference>
<dbReference type="EMBL" id="JAGXBY010000001">
    <property type="protein sequence ID" value="MBS3679127.1"/>
    <property type="molecule type" value="Genomic_DNA"/>
</dbReference>
<feature type="transmembrane region" description="Helical" evidence="6">
    <location>
        <begin position="340"/>
        <end position="363"/>
    </location>
</feature>
<dbReference type="PANTHER" id="PTHR23531">
    <property type="entry name" value="QUINOLENE RESISTANCE PROTEIN NORA"/>
    <property type="match status" value="1"/>
</dbReference>
<evidence type="ECO:0000256" key="1">
    <source>
        <dbReference type="ARBA" id="ARBA00004651"/>
    </source>
</evidence>
<accession>A0ABS5MB06</accession>
<feature type="transmembrane region" description="Helical" evidence="6">
    <location>
        <begin position="369"/>
        <end position="390"/>
    </location>
</feature>
<reference evidence="8 9" key="1">
    <citation type="submission" date="2021-05" db="EMBL/GenBank/DDBJ databases">
        <title>Ornithinibacillus massiliensis sp. nov.</title>
        <authorList>
            <person name="Iwaza R."/>
            <person name="Lagier J.-C."/>
            <person name="Raoult D."/>
        </authorList>
    </citation>
    <scope>NUCLEOTIDE SEQUENCE [LARGE SCALE GENOMIC DNA]</scope>
    <source>
        <strain evidence="8 9">Marseille-P3601</strain>
    </source>
</reference>
<sequence length="404" mass="44163">MGAQLEVQQNEEIKEKIWTRDFILICLANFFIFFGFQMTLPTLPIFVKELGGSDQLVGIIVGIFTFSALLLRPYAGHALETKGRQFIYMIGLGIFVISIGSFAFIASITFLIIMRIVQGVGWGLSTTATGTIATDIVPASRRGEGLGYFGLSGNIALAFGPGLGLALVGKISFATLFLICAALGLVALLLSSRVRYKKVEQIPDKAVTPRFDVFEKSAIQPSILVLFITFTFGGIATFLPLHAMDHDVAGIELYFFIYAAFLFISRTFAGKIYDKKGHVYVYLPGTFMILVAMILLAWLPSTFVLLVAGGLYGLGFGTVQPALQAWAVEKAANNRKGMANATFFSFFDLGIGFGALTFGQIAYLFNYSTIYLTGAVSIFISMLVYGLMVIKTKKEHTIRQTKQS</sequence>
<evidence type="ECO:0000256" key="2">
    <source>
        <dbReference type="ARBA" id="ARBA00022448"/>
    </source>
</evidence>
<feature type="transmembrane region" description="Helical" evidence="6">
    <location>
        <begin position="305"/>
        <end position="328"/>
    </location>
</feature>
<feature type="transmembrane region" description="Helical" evidence="6">
    <location>
        <begin position="223"/>
        <end position="243"/>
    </location>
</feature>
<evidence type="ECO:0000256" key="3">
    <source>
        <dbReference type="ARBA" id="ARBA00022692"/>
    </source>
</evidence>
<evidence type="ECO:0000256" key="5">
    <source>
        <dbReference type="ARBA" id="ARBA00023136"/>
    </source>
</evidence>
<feature type="transmembrane region" description="Helical" evidence="6">
    <location>
        <begin position="171"/>
        <end position="190"/>
    </location>
</feature>
<evidence type="ECO:0000313" key="8">
    <source>
        <dbReference type="EMBL" id="MBS3679127.1"/>
    </source>
</evidence>
<evidence type="ECO:0000259" key="7">
    <source>
        <dbReference type="PROSITE" id="PS50850"/>
    </source>
</evidence>
<feature type="transmembrane region" description="Helical" evidence="6">
    <location>
        <begin position="22"/>
        <end position="43"/>
    </location>
</feature>
<dbReference type="InterPro" id="IPR036259">
    <property type="entry name" value="MFS_trans_sf"/>
</dbReference>
<dbReference type="Gene3D" id="1.20.1250.20">
    <property type="entry name" value="MFS general substrate transporter like domains"/>
    <property type="match status" value="1"/>
</dbReference>
<keyword evidence="9" id="KW-1185">Reference proteome</keyword>
<feature type="transmembrane region" description="Helical" evidence="6">
    <location>
        <begin position="119"/>
        <end position="139"/>
    </location>
</feature>
<keyword evidence="5 6" id="KW-0472">Membrane</keyword>
<keyword evidence="2" id="KW-0813">Transport</keyword>
<dbReference type="PANTHER" id="PTHR23531:SF2">
    <property type="entry name" value="PERMEASE"/>
    <property type="match status" value="1"/>
</dbReference>
<protein>
    <submittedName>
        <fullName evidence="8">MFS transporter</fullName>
    </submittedName>
</protein>
<evidence type="ECO:0000313" key="9">
    <source>
        <dbReference type="Proteomes" id="UP000681870"/>
    </source>
</evidence>
<feature type="transmembrane region" description="Helical" evidence="6">
    <location>
        <begin position="146"/>
        <end position="165"/>
    </location>
</feature>
<dbReference type="InterPro" id="IPR011701">
    <property type="entry name" value="MFS"/>
</dbReference>
<name>A0ABS5MB06_9BACI</name>
<keyword evidence="3 6" id="KW-0812">Transmembrane</keyword>
<dbReference type="CDD" id="cd17489">
    <property type="entry name" value="MFS_YfcJ_like"/>
    <property type="match status" value="1"/>
</dbReference>
<comment type="caution">
    <text evidence="8">The sequence shown here is derived from an EMBL/GenBank/DDBJ whole genome shotgun (WGS) entry which is preliminary data.</text>
</comment>
<feature type="transmembrane region" description="Helical" evidence="6">
    <location>
        <begin position="280"/>
        <end position="299"/>
    </location>
</feature>
<proteinExistence type="predicted"/>
<keyword evidence="4 6" id="KW-1133">Transmembrane helix</keyword>
<dbReference type="RefSeq" id="WP_211741103.1">
    <property type="nucleotide sequence ID" value="NZ_JAGXBY010000001.1"/>
</dbReference>
<dbReference type="Proteomes" id="UP000681870">
    <property type="component" value="Unassembled WGS sequence"/>
</dbReference>
<dbReference type="SUPFAM" id="SSF103473">
    <property type="entry name" value="MFS general substrate transporter"/>
    <property type="match status" value="1"/>
</dbReference>
<organism evidence="8 9">
    <name type="scientific">Ornithinibacillus massiliensis</name>
    <dbReference type="NCBI Taxonomy" id="1944633"/>
    <lineage>
        <taxon>Bacteria</taxon>
        <taxon>Bacillati</taxon>
        <taxon>Bacillota</taxon>
        <taxon>Bacilli</taxon>
        <taxon>Bacillales</taxon>
        <taxon>Bacillaceae</taxon>
        <taxon>Ornithinibacillus</taxon>
    </lineage>
</organism>
<feature type="transmembrane region" description="Helical" evidence="6">
    <location>
        <begin position="249"/>
        <end position="268"/>
    </location>
</feature>
<feature type="domain" description="Major facilitator superfamily (MFS) profile" evidence="7">
    <location>
        <begin position="21"/>
        <end position="393"/>
    </location>
</feature>
<feature type="transmembrane region" description="Helical" evidence="6">
    <location>
        <begin position="86"/>
        <end position="113"/>
    </location>
</feature>
<evidence type="ECO:0000256" key="6">
    <source>
        <dbReference type="SAM" id="Phobius"/>
    </source>
</evidence>
<feature type="transmembrane region" description="Helical" evidence="6">
    <location>
        <begin position="55"/>
        <end position="74"/>
    </location>
</feature>
<dbReference type="Pfam" id="PF07690">
    <property type="entry name" value="MFS_1"/>
    <property type="match status" value="1"/>
</dbReference>
<evidence type="ECO:0000256" key="4">
    <source>
        <dbReference type="ARBA" id="ARBA00022989"/>
    </source>
</evidence>
<comment type="subcellular location">
    <subcellularLocation>
        <location evidence="1">Cell membrane</location>
        <topology evidence="1">Multi-pass membrane protein</topology>
    </subcellularLocation>
</comment>
<dbReference type="PROSITE" id="PS50850">
    <property type="entry name" value="MFS"/>
    <property type="match status" value="1"/>
</dbReference>